<sequence>MDIESCVESPDGHLVNLSPRNQRQSGQQKYQAYRANYSVTELSASPSSQTTHRPRPSELGDSRSSPDNMFHRSKATKLPVPKTLNERARDQRNQTPSPTGISKPSSTTFSSGGSGGHSGGPDQYWSKLRDRFEKDSPLSHRASYVRSRESDQNGSPSHSHPRPHNRHSRDGQPIGREGSPRSGIPSPHANQASGTQKSRRESPRNSESQRNWRKNGDSWVSLELNDTTPHRSDRTDTTTDSSPHSNSSISPVSVEESLTDWEDRFVVNMPSAKDPNPPTMTAQEIAEYQKSIEKARREGRRTIDPSLRRSPRIGSPAAVQQRSPPTEDSMGSFRAYDGGATQPPSDTDHRSVQSQQEQQTTQSQQPRSQKPQDYYSPDEIGQSRISTIWEESPTKQREQKTSSQAADGSFLGCKEINGPGTKNPDEILLFGSGEDTASLHPRPLALNGRKRQKGDSKSSGGHSAQRKSGDRSLFQEECAEVSRNSKHVPCSKRSVVTLCQDPRYLGEHEIPRIGSQGSEKENSRPIENASRSREKLEETRGDDDVFIITPTITRTMIPMAEKKHPEKKSSTPKAQGLRRPGDTGQSGSGEAVKAVRAIPQVVSTPSGLRPAAGQLQSSSTVPSAGSSRTTPPPSSIPTPKEAPSATNDMKETRAAKEMKSREPKESKSSKGTSPGRSPPGKEKNDVERSTASSSIRGFIRTSGLARSGGIVRSPTDSLASILRNGTESLRNRAESLRNSRKGSPISLPSRDNSDSSRSDKSFKSARDSPRSTPPPSMWPSPKRESPASKLSSVERPPAERKPSFEKSPPRHSMEKAAPIEQPSAMEKSPPWKLSRAERLEKFKEEARVRRANMIANEKGVDIAGIAELDGHQVTGRKNKLQSNITDVHDVCEDLHELNAREKDDHSKDNLNPIALSMIFEIVVVAITNMHTLVVQVTDSPYAKFVASNVFSMIRHCYRVSNQIIHAAAQYQATGVWPKAKDDQAISRFLVELLQAVVYLAILGFSTLIVYRAASYALLVASWFLWLVRPFAWVFNCTTRALIM</sequence>
<comment type="caution">
    <text evidence="3">The sequence shown here is derived from an EMBL/GenBank/DDBJ whole genome shotgun (WGS) entry which is preliminary data.</text>
</comment>
<feature type="compositionally biased region" description="Low complexity" evidence="1">
    <location>
        <begin position="547"/>
        <end position="559"/>
    </location>
</feature>
<feature type="compositionally biased region" description="Basic and acidic residues" evidence="1">
    <location>
        <begin position="679"/>
        <end position="688"/>
    </location>
</feature>
<keyword evidence="2" id="KW-0812">Transmembrane</keyword>
<feature type="compositionally biased region" description="Low complexity" evidence="1">
    <location>
        <begin position="100"/>
        <end position="111"/>
    </location>
</feature>
<evidence type="ECO:0000256" key="2">
    <source>
        <dbReference type="SAM" id="Phobius"/>
    </source>
</evidence>
<evidence type="ECO:0000313" key="3">
    <source>
        <dbReference type="EMBL" id="OKO96451.1"/>
    </source>
</evidence>
<feature type="compositionally biased region" description="Basic and acidic residues" evidence="1">
    <location>
        <begin position="290"/>
        <end position="307"/>
    </location>
</feature>
<keyword evidence="2" id="KW-0472">Membrane</keyword>
<dbReference type="EMBL" id="MNBE01000698">
    <property type="protein sequence ID" value="OKO96451.1"/>
    <property type="molecule type" value="Genomic_DNA"/>
</dbReference>
<keyword evidence="2" id="KW-1133">Transmembrane helix</keyword>
<feature type="compositionally biased region" description="Basic and acidic residues" evidence="1">
    <location>
        <begin position="648"/>
        <end position="668"/>
    </location>
</feature>
<feature type="compositionally biased region" description="Basic and acidic residues" evidence="1">
    <location>
        <begin position="751"/>
        <end position="769"/>
    </location>
</feature>
<evidence type="ECO:0000313" key="4">
    <source>
        <dbReference type="Proteomes" id="UP000186955"/>
    </source>
</evidence>
<reference evidence="3 4" key="1">
    <citation type="submission" date="2016-10" db="EMBL/GenBank/DDBJ databases">
        <title>Genome sequence of the ascomycete fungus Penicillium subrubescens.</title>
        <authorList>
            <person name="De Vries R.P."/>
            <person name="Peng M."/>
            <person name="Dilokpimol A."/>
            <person name="Hilden K."/>
            <person name="Makela M.R."/>
            <person name="Grigoriev I."/>
            <person name="Riley R."/>
            <person name="Granchi Z."/>
        </authorList>
    </citation>
    <scope>NUCLEOTIDE SEQUENCE [LARGE SCALE GENOMIC DNA]</scope>
    <source>
        <strain evidence="3 4">CBS 132785</strain>
    </source>
</reference>
<proteinExistence type="predicted"/>
<feature type="transmembrane region" description="Helical" evidence="2">
    <location>
        <begin position="988"/>
        <end position="1009"/>
    </location>
</feature>
<feature type="compositionally biased region" description="Polar residues" evidence="1">
    <location>
        <begin position="18"/>
        <end position="30"/>
    </location>
</feature>
<evidence type="ECO:0000256" key="1">
    <source>
        <dbReference type="SAM" id="MobiDB-lite"/>
    </source>
</evidence>
<feature type="region of interest" description="Disordered" evidence="1">
    <location>
        <begin position="1"/>
        <end position="831"/>
    </location>
</feature>
<keyword evidence="4" id="KW-1185">Reference proteome</keyword>
<gene>
    <name evidence="3" type="ORF">PENSUB_10626</name>
</gene>
<feature type="compositionally biased region" description="Basic and acidic residues" evidence="1">
    <location>
        <begin position="228"/>
        <end position="237"/>
    </location>
</feature>
<organism evidence="3 4">
    <name type="scientific">Penicillium subrubescens</name>
    <dbReference type="NCBI Taxonomy" id="1316194"/>
    <lineage>
        <taxon>Eukaryota</taxon>
        <taxon>Fungi</taxon>
        <taxon>Dikarya</taxon>
        <taxon>Ascomycota</taxon>
        <taxon>Pezizomycotina</taxon>
        <taxon>Eurotiomycetes</taxon>
        <taxon>Eurotiomycetidae</taxon>
        <taxon>Eurotiales</taxon>
        <taxon>Aspergillaceae</taxon>
        <taxon>Penicillium</taxon>
    </lineage>
</organism>
<feature type="compositionally biased region" description="Basic and acidic residues" evidence="1">
    <location>
        <begin position="560"/>
        <end position="569"/>
    </location>
</feature>
<protein>
    <recommendedName>
        <fullName evidence="5">NTP binding protein</fullName>
    </recommendedName>
</protein>
<feature type="compositionally biased region" description="Basic and acidic residues" evidence="1">
    <location>
        <begin position="127"/>
        <end position="138"/>
    </location>
</feature>
<feature type="compositionally biased region" description="Low complexity" evidence="1">
    <location>
        <begin position="238"/>
        <end position="248"/>
    </location>
</feature>
<dbReference type="Proteomes" id="UP000186955">
    <property type="component" value="Unassembled WGS sequence"/>
</dbReference>
<feature type="transmembrane region" description="Helical" evidence="2">
    <location>
        <begin position="913"/>
        <end position="934"/>
    </location>
</feature>
<feature type="compositionally biased region" description="Basic and acidic residues" evidence="1">
    <location>
        <begin position="518"/>
        <end position="543"/>
    </location>
</feature>
<feature type="transmembrane region" description="Helical" evidence="2">
    <location>
        <begin position="1015"/>
        <end position="1034"/>
    </location>
</feature>
<accession>A0A1Q5T8A0</accession>
<name>A0A1Q5T8A0_9EURO</name>
<feature type="compositionally biased region" description="Low complexity" evidence="1">
    <location>
        <begin position="352"/>
        <end position="372"/>
    </location>
</feature>
<evidence type="ECO:0008006" key="5">
    <source>
        <dbReference type="Google" id="ProtNLM"/>
    </source>
</evidence>
<feature type="compositionally biased region" description="Polar residues" evidence="1">
    <location>
        <begin position="714"/>
        <end position="728"/>
    </location>
</feature>
<feature type="compositionally biased region" description="Basic and acidic residues" evidence="1">
    <location>
        <begin position="796"/>
        <end position="814"/>
    </location>
</feature>
<dbReference type="AlphaFoldDB" id="A0A1Q5T8A0"/>
<dbReference type="OrthoDB" id="5415055at2759"/>
<dbReference type="STRING" id="1316194.A0A1Q5T8A0"/>
<feature type="compositionally biased region" description="Polar residues" evidence="1">
    <location>
        <begin position="37"/>
        <end position="51"/>
    </location>
</feature>